<dbReference type="Proteomes" id="UP000019140">
    <property type="component" value="Unassembled WGS sequence"/>
</dbReference>
<evidence type="ECO:0000256" key="5">
    <source>
        <dbReference type="ARBA" id="ARBA00022692"/>
    </source>
</evidence>
<dbReference type="GO" id="GO:0006665">
    <property type="term" value="P:sphingolipid metabolic process"/>
    <property type="evidence" value="ECO:0007669"/>
    <property type="project" value="UniProtKB-KW"/>
</dbReference>
<evidence type="ECO:0008006" key="17">
    <source>
        <dbReference type="Google" id="ProtNLM"/>
    </source>
</evidence>
<dbReference type="PANTHER" id="PTHR42735:SF6">
    <property type="entry name" value="SPHINGOSINE-1-PHOSPHATE LYASE 1"/>
    <property type="match status" value="1"/>
</dbReference>
<dbReference type="FunFam" id="3.40.640.10:FF:000020">
    <property type="entry name" value="sphingosine-1-phosphate lyase 1"/>
    <property type="match status" value="1"/>
</dbReference>
<comment type="pathway">
    <text evidence="3">Lipid metabolism; sphingolipid metabolism.</text>
</comment>
<dbReference type="GO" id="GO:0016830">
    <property type="term" value="F:carbon-carbon lyase activity"/>
    <property type="evidence" value="ECO:0007669"/>
    <property type="project" value="InterPro"/>
</dbReference>
<keyword evidence="10" id="KW-0443">Lipid metabolism</keyword>
<protein>
    <recommendedName>
        <fullName evidence="17">Sphingosine-1-phosphate lyase</fullName>
    </recommendedName>
</protein>
<evidence type="ECO:0000256" key="9">
    <source>
        <dbReference type="ARBA" id="ARBA00022989"/>
    </source>
</evidence>
<dbReference type="GO" id="GO:0019752">
    <property type="term" value="P:carboxylic acid metabolic process"/>
    <property type="evidence" value="ECO:0007669"/>
    <property type="project" value="InterPro"/>
</dbReference>
<sequence>MEDDLIAMALELLHGGEQAVGNLTSGGTESIFMAVKTARDWARAQRPDIDRPEIVLPYSAHPAFDKAAHYLNLHVRRIPVRDDFRADPQAMAAAVTGQTIMLAGSAPCFPYGVIDPIADLSILAQERQLWLHVDACVGGFLAPFVHQLGYPVPTFDFQLPGVYSMSADLHKYGFAAKGASTVLYRDDELRQYQPFACDVWPNGTMVTPTFAGTRPGGAIAAAWAVMHYLGVSGYQAK</sequence>
<keyword evidence="8" id="KW-0746">Sphingolipid metabolism</keyword>
<dbReference type="PANTHER" id="PTHR42735">
    <property type="match status" value="1"/>
</dbReference>
<dbReference type="GO" id="GO:0016020">
    <property type="term" value="C:membrane"/>
    <property type="evidence" value="ECO:0007669"/>
    <property type="project" value="GOC"/>
</dbReference>
<dbReference type="AlphaFoldDB" id="W4MB96"/>
<comment type="similarity">
    <text evidence="14">Belongs to the group II decarboxylase family.</text>
</comment>
<evidence type="ECO:0000256" key="7">
    <source>
        <dbReference type="ARBA" id="ARBA00022898"/>
    </source>
</evidence>
<evidence type="ECO:0000313" key="16">
    <source>
        <dbReference type="Proteomes" id="UP000019140"/>
    </source>
</evidence>
<dbReference type="InterPro" id="IPR015421">
    <property type="entry name" value="PyrdxlP-dep_Trfase_major"/>
</dbReference>
<evidence type="ECO:0000256" key="10">
    <source>
        <dbReference type="ARBA" id="ARBA00023098"/>
    </source>
</evidence>
<comment type="caution">
    <text evidence="15">The sequence shown here is derived from an EMBL/GenBank/DDBJ whole genome shotgun (WGS) entry which is preliminary data.</text>
</comment>
<evidence type="ECO:0000256" key="4">
    <source>
        <dbReference type="ARBA" id="ARBA00004991"/>
    </source>
</evidence>
<proteinExistence type="inferred from homology"/>
<evidence type="ECO:0000256" key="13">
    <source>
        <dbReference type="PIRSR" id="PIRSR602129-50"/>
    </source>
</evidence>
<evidence type="ECO:0000256" key="1">
    <source>
        <dbReference type="ARBA" id="ARBA00001933"/>
    </source>
</evidence>
<reference evidence="15 16" key="1">
    <citation type="journal article" date="2014" name="Nature">
        <title>An environmental bacterial taxon with a large and distinct metabolic repertoire.</title>
        <authorList>
            <person name="Wilson M.C."/>
            <person name="Mori T."/>
            <person name="Ruckert C."/>
            <person name="Uria A.R."/>
            <person name="Helf M.J."/>
            <person name="Takada K."/>
            <person name="Gernert C."/>
            <person name="Steffens U.A."/>
            <person name="Heycke N."/>
            <person name="Schmitt S."/>
            <person name="Rinke C."/>
            <person name="Helfrich E.J."/>
            <person name="Brachmann A.O."/>
            <person name="Gurgui C."/>
            <person name="Wakimoto T."/>
            <person name="Kracht M."/>
            <person name="Crusemann M."/>
            <person name="Hentschel U."/>
            <person name="Abe I."/>
            <person name="Matsunaga S."/>
            <person name="Kalinowski J."/>
            <person name="Takeyama H."/>
            <person name="Piel J."/>
        </authorList>
    </citation>
    <scope>NUCLEOTIDE SEQUENCE [LARGE SCALE GENOMIC DNA]</scope>
    <source>
        <strain evidence="16">TSY2</strain>
    </source>
</reference>
<gene>
    <name evidence="15" type="ORF">ETSY2_10965</name>
</gene>
<comment type="cofactor">
    <cofactor evidence="1 13 14">
        <name>pyridoxal 5'-phosphate</name>
        <dbReference type="ChEBI" id="CHEBI:597326"/>
    </cofactor>
</comment>
<dbReference type="InterPro" id="IPR015424">
    <property type="entry name" value="PyrdxlP-dep_Trfase"/>
</dbReference>
<dbReference type="InterPro" id="IPR050477">
    <property type="entry name" value="GrpII_AminoAcid_Decarb"/>
</dbReference>
<dbReference type="Pfam" id="PF00282">
    <property type="entry name" value="Pyridoxal_deC"/>
    <property type="match status" value="1"/>
</dbReference>
<dbReference type="InterPro" id="IPR002129">
    <property type="entry name" value="PyrdxlP-dep_de-COase"/>
</dbReference>
<dbReference type="EMBL" id="AZHX01000443">
    <property type="protein sequence ID" value="ETX07478.1"/>
    <property type="molecule type" value="Genomic_DNA"/>
</dbReference>
<dbReference type="HOGENOM" id="CLU_102403_0_0_7"/>
<comment type="pathway">
    <text evidence="4">Sphingolipid metabolism.</text>
</comment>
<feature type="non-terminal residue" evidence="15">
    <location>
        <position position="237"/>
    </location>
</feature>
<dbReference type="GO" id="GO:0030170">
    <property type="term" value="F:pyridoxal phosphate binding"/>
    <property type="evidence" value="ECO:0007669"/>
    <property type="project" value="InterPro"/>
</dbReference>
<evidence type="ECO:0000256" key="14">
    <source>
        <dbReference type="RuleBase" id="RU000382"/>
    </source>
</evidence>
<evidence type="ECO:0000256" key="12">
    <source>
        <dbReference type="ARBA" id="ARBA00023239"/>
    </source>
</evidence>
<keyword evidence="16" id="KW-1185">Reference proteome</keyword>
<dbReference type="SUPFAM" id="SSF53383">
    <property type="entry name" value="PLP-dependent transferases"/>
    <property type="match status" value="1"/>
</dbReference>
<accession>W4MB96</accession>
<dbReference type="Gene3D" id="3.40.640.10">
    <property type="entry name" value="Type I PLP-dependent aspartate aminotransferase-like (Major domain)"/>
    <property type="match status" value="1"/>
</dbReference>
<name>W4MB96_9BACT</name>
<evidence type="ECO:0000313" key="15">
    <source>
        <dbReference type="EMBL" id="ETX07478.1"/>
    </source>
</evidence>
<keyword evidence="7 13" id="KW-0663">Pyridoxal phosphate</keyword>
<keyword evidence="12 14" id="KW-0456">Lyase</keyword>
<evidence type="ECO:0000256" key="8">
    <source>
        <dbReference type="ARBA" id="ARBA00022919"/>
    </source>
</evidence>
<evidence type="ECO:0000256" key="3">
    <source>
        <dbReference type="ARBA" id="ARBA00004760"/>
    </source>
</evidence>
<feature type="modified residue" description="N6-(pyridoxal phosphate)lysine" evidence="13">
    <location>
        <position position="171"/>
    </location>
</feature>
<evidence type="ECO:0000256" key="6">
    <source>
        <dbReference type="ARBA" id="ARBA00022824"/>
    </source>
</evidence>
<keyword evidence="5" id="KW-0812">Transmembrane</keyword>
<evidence type="ECO:0000256" key="2">
    <source>
        <dbReference type="ARBA" id="ARBA00004389"/>
    </source>
</evidence>
<comment type="subcellular location">
    <subcellularLocation>
        <location evidence="2">Endoplasmic reticulum membrane</location>
        <topology evidence="2">Single-pass membrane protein</topology>
    </subcellularLocation>
</comment>
<organism evidence="15 16">
    <name type="scientific">Candidatus Entotheonella gemina</name>
    <dbReference type="NCBI Taxonomy" id="1429439"/>
    <lineage>
        <taxon>Bacteria</taxon>
        <taxon>Pseudomonadati</taxon>
        <taxon>Nitrospinota/Tectimicrobiota group</taxon>
        <taxon>Candidatus Tectimicrobiota</taxon>
        <taxon>Candidatus Entotheonellia</taxon>
        <taxon>Candidatus Entotheonellales</taxon>
        <taxon>Candidatus Entotheonellaceae</taxon>
        <taxon>Candidatus Entotheonella</taxon>
    </lineage>
</organism>
<evidence type="ECO:0000256" key="11">
    <source>
        <dbReference type="ARBA" id="ARBA00023136"/>
    </source>
</evidence>
<keyword evidence="11" id="KW-0472">Membrane</keyword>
<keyword evidence="6" id="KW-0256">Endoplasmic reticulum</keyword>
<keyword evidence="9" id="KW-1133">Transmembrane helix</keyword>